<sequence>LDTLSNISSEKSLLQAIPADWVFPTVNHDRVRQPLNAALESPDLSYVSKRGFYAPRTARRIRQCDVTYGALHAWEDGARWMVLPLTCNSVACPLCARLKSIDRARRAARIAGLDHASLRWMTFTIENPPPGRLVDSMDRMGQAFRFLRHNKSGEAWARHVRGSLWAFEVTHNVRADTWHPHYHVLFDGLYWPRAALLDAWQARCRRQGLVGSVYIGRAHNRGRPIESVKDKLAAVIEVTKYTVKPLSEGSFKPNRIAELLDALYRRRTHGSAGSLALLRDPETPVAWKWIAPLSRFDNALADEPGRRYIIDGIMASLEDKPLLKLSLLRSSQMVHDHTPPPEFG</sequence>
<comment type="caution">
    <text evidence="2">The sequence shown here is derived from an EMBL/GenBank/DDBJ whole genome shotgun (WGS) entry which is preliminary data.</text>
</comment>
<protein>
    <recommendedName>
        <fullName evidence="3">Replication protein</fullName>
    </recommendedName>
</protein>
<dbReference type="GO" id="GO:0003677">
    <property type="term" value="F:DNA binding"/>
    <property type="evidence" value="ECO:0007669"/>
    <property type="project" value="InterPro"/>
</dbReference>
<dbReference type="GO" id="GO:0006260">
    <property type="term" value="P:DNA replication"/>
    <property type="evidence" value="ECO:0007669"/>
    <property type="project" value="UniProtKB-KW"/>
</dbReference>
<evidence type="ECO:0008006" key="3">
    <source>
        <dbReference type="Google" id="ProtNLM"/>
    </source>
</evidence>
<evidence type="ECO:0000256" key="1">
    <source>
        <dbReference type="ARBA" id="ARBA00022705"/>
    </source>
</evidence>
<organism evidence="2">
    <name type="scientific">marine sediment metagenome</name>
    <dbReference type="NCBI Taxonomy" id="412755"/>
    <lineage>
        <taxon>unclassified sequences</taxon>
        <taxon>metagenomes</taxon>
        <taxon>ecological metagenomes</taxon>
    </lineage>
</organism>
<gene>
    <name evidence="2" type="ORF">S12H4_01572</name>
</gene>
<feature type="non-terminal residue" evidence="2">
    <location>
        <position position="1"/>
    </location>
</feature>
<reference evidence="2" key="1">
    <citation type="journal article" date="2014" name="Front. Microbiol.">
        <title>High frequency of phylogenetically diverse reductive dehalogenase-homologous genes in deep subseafloor sedimentary metagenomes.</title>
        <authorList>
            <person name="Kawai M."/>
            <person name="Futagami T."/>
            <person name="Toyoda A."/>
            <person name="Takaki Y."/>
            <person name="Nishi S."/>
            <person name="Hori S."/>
            <person name="Arai W."/>
            <person name="Tsubouchi T."/>
            <person name="Morono Y."/>
            <person name="Uchiyama I."/>
            <person name="Ito T."/>
            <person name="Fujiyama A."/>
            <person name="Inagaki F."/>
            <person name="Takami H."/>
        </authorList>
    </citation>
    <scope>NUCLEOTIDE SEQUENCE</scope>
    <source>
        <strain evidence="2">Expedition CK06-06</strain>
    </source>
</reference>
<dbReference type="EMBL" id="BARW01000323">
    <property type="protein sequence ID" value="GAI62747.1"/>
    <property type="molecule type" value="Genomic_DNA"/>
</dbReference>
<proteinExistence type="predicted"/>
<dbReference type="Pfam" id="PF01446">
    <property type="entry name" value="Rep_1"/>
    <property type="match status" value="1"/>
</dbReference>
<name>X1Q2I4_9ZZZZ</name>
<dbReference type="InterPro" id="IPR000989">
    <property type="entry name" value="Rep"/>
</dbReference>
<dbReference type="AlphaFoldDB" id="X1Q2I4"/>
<keyword evidence="1" id="KW-0235">DNA replication</keyword>
<evidence type="ECO:0000313" key="2">
    <source>
        <dbReference type="EMBL" id="GAI62747.1"/>
    </source>
</evidence>
<accession>X1Q2I4</accession>